<dbReference type="AlphaFoldDB" id="A0A6G1C445"/>
<sequence>MAGTPNSEPRSFRRVRVPLSLPFSGDKLRRARRQAARGAIRGGGKASSPHGCLTIQLGYHHSTPSIGGILKFQY</sequence>
<evidence type="ECO:0000313" key="1">
    <source>
        <dbReference type="EMBL" id="KAF0894594.1"/>
    </source>
</evidence>
<dbReference type="Proteomes" id="UP000479710">
    <property type="component" value="Unassembled WGS sequence"/>
</dbReference>
<evidence type="ECO:0000313" key="2">
    <source>
        <dbReference type="Proteomes" id="UP000479710"/>
    </source>
</evidence>
<keyword evidence="2" id="KW-1185">Reference proteome</keyword>
<comment type="caution">
    <text evidence="1">The sequence shown here is derived from an EMBL/GenBank/DDBJ whole genome shotgun (WGS) entry which is preliminary data.</text>
</comment>
<dbReference type="EMBL" id="SPHZ02000010">
    <property type="protein sequence ID" value="KAF0894594.1"/>
    <property type="molecule type" value="Genomic_DNA"/>
</dbReference>
<protein>
    <submittedName>
        <fullName evidence="1">Uncharacterized protein</fullName>
    </submittedName>
</protein>
<organism evidence="1 2">
    <name type="scientific">Oryza meyeriana var. granulata</name>
    <dbReference type="NCBI Taxonomy" id="110450"/>
    <lineage>
        <taxon>Eukaryota</taxon>
        <taxon>Viridiplantae</taxon>
        <taxon>Streptophyta</taxon>
        <taxon>Embryophyta</taxon>
        <taxon>Tracheophyta</taxon>
        <taxon>Spermatophyta</taxon>
        <taxon>Magnoliopsida</taxon>
        <taxon>Liliopsida</taxon>
        <taxon>Poales</taxon>
        <taxon>Poaceae</taxon>
        <taxon>BOP clade</taxon>
        <taxon>Oryzoideae</taxon>
        <taxon>Oryzeae</taxon>
        <taxon>Oryzinae</taxon>
        <taxon>Oryza</taxon>
        <taxon>Oryza meyeriana</taxon>
    </lineage>
</organism>
<accession>A0A6G1C445</accession>
<gene>
    <name evidence="1" type="ORF">E2562_001894</name>
</gene>
<proteinExistence type="predicted"/>
<reference evidence="1 2" key="1">
    <citation type="submission" date="2019-11" db="EMBL/GenBank/DDBJ databases">
        <title>Whole genome sequence of Oryza granulata.</title>
        <authorList>
            <person name="Li W."/>
        </authorList>
    </citation>
    <scope>NUCLEOTIDE SEQUENCE [LARGE SCALE GENOMIC DNA]</scope>
    <source>
        <strain evidence="2">cv. Menghai</strain>
        <tissue evidence="1">Leaf</tissue>
    </source>
</reference>
<name>A0A6G1C445_9ORYZ</name>